<feature type="region of interest" description="Disordered" evidence="1">
    <location>
        <begin position="295"/>
        <end position="359"/>
    </location>
</feature>
<feature type="compositionally biased region" description="Basic and acidic residues" evidence="1">
    <location>
        <begin position="51"/>
        <end position="60"/>
    </location>
</feature>
<reference evidence="4" key="2">
    <citation type="submission" date="2022-07" db="EMBL/GenBank/DDBJ databases">
        <authorList>
            <person name="Goncalves M.F.M."/>
            <person name="Hilario S."/>
            <person name="Van De Peer Y."/>
            <person name="Esteves A.C."/>
            <person name="Alves A."/>
        </authorList>
    </citation>
    <scope>NUCLEOTIDE SEQUENCE</scope>
    <source>
        <strain evidence="4">MUM 19.33</strain>
    </source>
</reference>
<comment type="caution">
    <text evidence="4">The sequence shown here is derived from an EMBL/GenBank/DDBJ whole genome shotgun (WGS) entry which is preliminary data.</text>
</comment>
<evidence type="ECO:0000259" key="2">
    <source>
        <dbReference type="Pfam" id="PF11443"/>
    </source>
</evidence>
<dbReference type="PANTHER" id="PTHR31373">
    <property type="entry name" value="OS06G0652100 PROTEIN"/>
    <property type="match status" value="1"/>
</dbReference>
<dbReference type="EMBL" id="JAGIXG020000002">
    <property type="protein sequence ID" value="KAI6785483.1"/>
    <property type="molecule type" value="Genomic_DNA"/>
</dbReference>
<feature type="compositionally biased region" description="Polar residues" evidence="1">
    <location>
        <begin position="323"/>
        <end position="337"/>
    </location>
</feature>
<organism evidence="4 5">
    <name type="scientific">Emericellopsis cladophorae</name>
    <dbReference type="NCBI Taxonomy" id="2686198"/>
    <lineage>
        <taxon>Eukaryota</taxon>
        <taxon>Fungi</taxon>
        <taxon>Dikarya</taxon>
        <taxon>Ascomycota</taxon>
        <taxon>Pezizomycotina</taxon>
        <taxon>Sordariomycetes</taxon>
        <taxon>Hypocreomycetidae</taxon>
        <taxon>Hypocreales</taxon>
        <taxon>Bionectriaceae</taxon>
        <taxon>Emericellopsis</taxon>
    </lineage>
</organism>
<dbReference type="InterPro" id="IPR011205">
    <property type="entry name" value="UCP015417_vWA"/>
</dbReference>
<proteinExistence type="predicted"/>
<dbReference type="OrthoDB" id="1149618at2759"/>
<feature type="domain" description="DUF2828" evidence="2">
    <location>
        <begin position="136"/>
        <end position="593"/>
    </location>
</feature>
<gene>
    <name evidence="4" type="ORF">J7T54_007126</name>
</gene>
<dbReference type="SUPFAM" id="SSF53300">
    <property type="entry name" value="vWA-like"/>
    <property type="match status" value="1"/>
</dbReference>
<feature type="compositionally biased region" description="Polar residues" evidence="1">
    <location>
        <begin position="61"/>
        <end position="70"/>
    </location>
</feature>
<dbReference type="Proteomes" id="UP001055219">
    <property type="component" value="Unassembled WGS sequence"/>
</dbReference>
<evidence type="ECO:0000256" key="1">
    <source>
        <dbReference type="SAM" id="MobiDB-lite"/>
    </source>
</evidence>
<dbReference type="PANTHER" id="PTHR31373:SF27">
    <property type="entry name" value="TROVE DOMAIN-CONTAINING PROTEIN"/>
    <property type="match status" value="1"/>
</dbReference>
<dbReference type="Pfam" id="PF25043">
    <property type="entry name" value="DUF7788"/>
    <property type="match status" value="1"/>
</dbReference>
<dbReference type="AlphaFoldDB" id="A0A9P9Y9B9"/>
<reference evidence="4" key="1">
    <citation type="journal article" date="2021" name="J Fungi (Basel)">
        <title>Genomic and Metabolomic Analyses of the Marine Fungus Emericellopsis cladophorae: Insights into Saltwater Adaptability Mechanisms and Its Biosynthetic Potential.</title>
        <authorList>
            <person name="Goncalves M.F.M."/>
            <person name="Hilario S."/>
            <person name="Van de Peer Y."/>
            <person name="Esteves A.C."/>
            <person name="Alves A."/>
        </authorList>
    </citation>
    <scope>NUCLEOTIDE SEQUENCE</scope>
    <source>
        <strain evidence="4">MUM 19.33</strain>
    </source>
</reference>
<feature type="compositionally biased region" description="Basic and acidic residues" evidence="1">
    <location>
        <begin position="338"/>
        <end position="357"/>
    </location>
</feature>
<name>A0A9P9Y9B9_9HYPO</name>
<sequence length="841" mass="94161">MASTHQPQGATPWFLQSNAPVLLPTLDALTYSRDDFEAYIRKDLASRHDGDHVTMDDDHMQQQPTEATSESFTLLTPSTTTAADLARDVDRMKVDATRTEEQAKTTTGHPFMDALLDNTDKDEEQHTLSLENKMFTDNGDITNASTTNPLVDLFAELEDVVTGPRLNDLLHAAWAHDPLTTLKVIFNARSIHLGKSSRKTFYLCAGWLATHHPHTLVANLPWLSRPVIQKKEKKDDDDADLVIVEAEKDENDPARYDVRHGVSHGYWKDLLNMLALAANDELHVLSNPSDVLNIRQKKETKTHKNRTWSARAQKTSGRRAPTLTASKSEPSSKQMPETQRRAKDKAASKLAKDERITTRQARQARVASKLQNDPVYRALHLAIARLFAQQLQIDTERLKSNDRTLQRDISLCAKWAPSHDRFHDRHTLIATSIAEILFPASAIHTTTATTREVYLRHAREAYRKATSALRAHLDIVERNITAQTYDAIRYERLPSQALRQYTPQFVAHDYDRFEAYLDRVASGQTVISGATLLPSAMVHSVGAYDDTTPRLASDLAKLTPKQLLEYRKARLAAQVADGQWKTLVQRIRDAGTLRSSIAVCDVSGSMGSPVFPDGTVPMDSSVGLSLLVASVTEPPFGGAFITFHDKPTVQKIDLEAPFSAQVRTIRQAHWGYTTDFEAVFTQCILPLARAHKVRREDMVKRVFVFSDMQFNQARVRNEENKWTSSLERIREEYARFGYDVPELVFWNLAGGRGGVSPKPVTTVDQGTAMVSGYSQGLLKVFLDSGGFEEEGDEDEAEVIDPVEGEDGMEMTTTVKKKPMDPLNTVKKAIGHPAYAMLRVVD</sequence>
<protein>
    <submittedName>
        <fullName evidence="4">Uncharacterized protein</fullName>
    </submittedName>
</protein>
<dbReference type="Pfam" id="PF11443">
    <property type="entry name" value="DUF2828"/>
    <property type="match status" value="1"/>
</dbReference>
<dbReference type="InterPro" id="IPR058580">
    <property type="entry name" value="DUF2828"/>
</dbReference>
<evidence type="ECO:0000313" key="4">
    <source>
        <dbReference type="EMBL" id="KAI6785483.1"/>
    </source>
</evidence>
<dbReference type="RefSeq" id="XP_051366339.1">
    <property type="nucleotide sequence ID" value="XM_051510799.1"/>
</dbReference>
<dbReference type="InterPro" id="IPR036465">
    <property type="entry name" value="vWFA_dom_sf"/>
</dbReference>
<evidence type="ECO:0000313" key="5">
    <source>
        <dbReference type="Proteomes" id="UP001055219"/>
    </source>
</evidence>
<keyword evidence="5" id="KW-1185">Reference proteome</keyword>
<feature type="region of interest" description="Disordered" evidence="1">
    <location>
        <begin position="51"/>
        <end position="70"/>
    </location>
</feature>
<dbReference type="InterPro" id="IPR056690">
    <property type="entry name" value="DUF7788"/>
</dbReference>
<accession>A0A9P9Y9B9</accession>
<dbReference type="GeneID" id="75833602"/>
<evidence type="ECO:0000259" key="3">
    <source>
        <dbReference type="Pfam" id="PF25043"/>
    </source>
</evidence>
<feature type="domain" description="DUF7788" evidence="3">
    <location>
        <begin position="595"/>
        <end position="829"/>
    </location>
</feature>